<evidence type="ECO:0000313" key="1">
    <source>
        <dbReference type="EMBL" id="KAH7670654.1"/>
    </source>
</evidence>
<proteinExistence type="predicted"/>
<dbReference type="EMBL" id="CM037020">
    <property type="protein sequence ID" value="KAH7670654.1"/>
    <property type="molecule type" value="Genomic_DNA"/>
</dbReference>
<gene>
    <name evidence="1" type="ORF">IHE45_10G042300</name>
</gene>
<accession>A0ACB7VA79</accession>
<sequence>MASLLRRLFKKPHLHPLRFLPSLQNPHLPHPPPFLNPSPIPNSDPNPNPNPNPPNCFPIYPSFPHWPHLEPISISGFDPSSIHGGAESTDADERTVWADSVKKKRKKKMNKHKYRKLRKRLRRQT</sequence>
<name>A0ACB7VA79_DIOAL</name>
<reference evidence="2" key="1">
    <citation type="journal article" date="2022" name="Nat. Commun.">
        <title>Chromosome evolution and the genetic basis of agronomically important traits in greater yam.</title>
        <authorList>
            <person name="Bredeson J.V."/>
            <person name="Lyons J.B."/>
            <person name="Oniyinde I.O."/>
            <person name="Okereke N.R."/>
            <person name="Kolade O."/>
            <person name="Nnabue I."/>
            <person name="Nwadili C.O."/>
            <person name="Hribova E."/>
            <person name="Parker M."/>
            <person name="Nwogha J."/>
            <person name="Shu S."/>
            <person name="Carlson J."/>
            <person name="Kariba R."/>
            <person name="Muthemba S."/>
            <person name="Knop K."/>
            <person name="Barton G.J."/>
            <person name="Sherwood A.V."/>
            <person name="Lopez-Montes A."/>
            <person name="Asiedu R."/>
            <person name="Jamnadass R."/>
            <person name="Muchugi A."/>
            <person name="Goodstein D."/>
            <person name="Egesi C.N."/>
            <person name="Featherston J."/>
            <person name="Asfaw A."/>
            <person name="Simpson G.G."/>
            <person name="Dolezel J."/>
            <person name="Hendre P.S."/>
            <person name="Van Deynze A."/>
            <person name="Kumar P.L."/>
            <person name="Obidiegwu J.E."/>
            <person name="Bhattacharjee R."/>
            <person name="Rokhsar D.S."/>
        </authorList>
    </citation>
    <scope>NUCLEOTIDE SEQUENCE [LARGE SCALE GENOMIC DNA]</scope>
    <source>
        <strain evidence="2">cv. TDa95/00328</strain>
    </source>
</reference>
<evidence type="ECO:0000313" key="2">
    <source>
        <dbReference type="Proteomes" id="UP000827976"/>
    </source>
</evidence>
<protein>
    <submittedName>
        <fullName evidence="1">Uncharacterized protein</fullName>
    </submittedName>
</protein>
<dbReference type="Proteomes" id="UP000827976">
    <property type="component" value="Chromosome 10"/>
</dbReference>
<keyword evidence="2" id="KW-1185">Reference proteome</keyword>
<comment type="caution">
    <text evidence="1">The sequence shown here is derived from an EMBL/GenBank/DDBJ whole genome shotgun (WGS) entry which is preliminary data.</text>
</comment>
<organism evidence="1 2">
    <name type="scientific">Dioscorea alata</name>
    <name type="common">Purple yam</name>
    <dbReference type="NCBI Taxonomy" id="55571"/>
    <lineage>
        <taxon>Eukaryota</taxon>
        <taxon>Viridiplantae</taxon>
        <taxon>Streptophyta</taxon>
        <taxon>Embryophyta</taxon>
        <taxon>Tracheophyta</taxon>
        <taxon>Spermatophyta</taxon>
        <taxon>Magnoliopsida</taxon>
        <taxon>Liliopsida</taxon>
        <taxon>Dioscoreales</taxon>
        <taxon>Dioscoreaceae</taxon>
        <taxon>Dioscorea</taxon>
    </lineage>
</organism>